<sequence>MKFKKCLLPVAMLASFTLAGCQSNADDHAADVYQTDQLNTKQETKTVILFPFFPQKLP</sequence>
<keyword evidence="2" id="KW-0449">Lipoprotein</keyword>
<feature type="signal peptide" evidence="1">
    <location>
        <begin position="1"/>
        <end position="25"/>
    </location>
</feature>
<feature type="chain" id="PRO_5016690135" evidence="1">
    <location>
        <begin position="26"/>
        <end position="58"/>
    </location>
</feature>
<dbReference type="PROSITE" id="PS51257">
    <property type="entry name" value="PROKAR_LIPOPROTEIN"/>
    <property type="match status" value="1"/>
</dbReference>
<evidence type="ECO:0000313" key="2">
    <source>
        <dbReference type="EMBL" id="STL77141.1"/>
    </source>
</evidence>
<gene>
    <name evidence="2" type="ORF">NCTC13148_02311</name>
</gene>
<proteinExistence type="predicted"/>
<protein>
    <submittedName>
        <fullName evidence="2">Putative lipoprotein</fullName>
    </submittedName>
</protein>
<dbReference type="AlphaFoldDB" id="A0A377BWX5"/>
<dbReference type="EMBL" id="UGET01000004">
    <property type="protein sequence ID" value="STL77141.1"/>
    <property type="molecule type" value="Genomic_DNA"/>
</dbReference>
<reference evidence="2 3" key="1">
    <citation type="submission" date="2018-06" db="EMBL/GenBank/DDBJ databases">
        <authorList>
            <consortium name="Pathogen Informatics"/>
            <person name="Doyle S."/>
        </authorList>
    </citation>
    <scope>NUCLEOTIDE SEQUENCE [LARGE SCALE GENOMIC DNA]</scope>
    <source>
        <strain evidence="2 3">NCTC13148</strain>
    </source>
</reference>
<organism evidence="2 3">
    <name type="scientific">Escherichia coli</name>
    <dbReference type="NCBI Taxonomy" id="562"/>
    <lineage>
        <taxon>Bacteria</taxon>
        <taxon>Pseudomonadati</taxon>
        <taxon>Pseudomonadota</taxon>
        <taxon>Gammaproteobacteria</taxon>
        <taxon>Enterobacterales</taxon>
        <taxon>Enterobacteriaceae</taxon>
        <taxon>Escherichia</taxon>
    </lineage>
</organism>
<dbReference type="Proteomes" id="UP000254255">
    <property type="component" value="Unassembled WGS sequence"/>
</dbReference>
<accession>A0A377BWX5</accession>
<evidence type="ECO:0000256" key="1">
    <source>
        <dbReference type="SAM" id="SignalP"/>
    </source>
</evidence>
<evidence type="ECO:0000313" key="3">
    <source>
        <dbReference type="Proteomes" id="UP000254255"/>
    </source>
</evidence>
<name>A0A377BWX5_ECOLX</name>
<keyword evidence="1" id="KW-0732">Signal</keyword>